<dbReference type="GO" id="GO:0006508">
    <property type="term" value="P:proteolysis"/>
    <property type="evidence" value="ECO:0007669"/>
    <property type="project" value="UniProtKB-KW"/>
</dbReference>
<keyword evidence="6" id="KW-1185">Reference proteome</keyword>
<evidence type="ECO:0000256" key="1">
    <source>
        <dbReference type="ARBA" id="ARBA00011079"/>
    </source>
</evidence>
<dbReference type="Pfam" id="PF05577">
    <property type="entry name" value="Peptidase_S28"/>
    <property type="match status" value="1"/>
</dbReference>
<reference evidence="7" key="1">
    <citation type="submission" date="2025-08" db="UniProtKB">
        <authorList>
            <consortium name="RefSeq"/>
        </authorList>
    </citation>
    <scope>IDENTIFICATION</scope>
</reference>
<keyword evidence="4" id="KW-0378">Hydrolase</keyword>
<dbReference type="SUPFAM" id="SSF53474">
    <property type="entry name" value="alpha/beta-Hydrolases"/>
    <property type="match status" value="1"/>
</dbReference>
<name>A0A1U7Z5V4_NELNU</name>
<dbReference type="FunFam" id="1.20.120.980:FF:000006">
    <property type="entry name" value="Serine carboxypeptidase S28 family protein"/>
    <property type="match status" value="1"/>
</dbReference>
<dbReference type="Proteomes" id="UP000189703">
    <property type="component" value="Unplaced"/>
</dbReference>
<sequence length="505" mass="57362">MVISMQRISAIQWRSWLFLLLMTWASATATELKAPSLGVKERTRRVLSLEASEPYSFSSEDFKDYFYEQTLDHFNYRPESYATFKQRYVINYKFWGGANSSAPIFVYLGEESPLDNYIDAIGFLTDHAPKFNALVVFIEHRYYGQSVPFGSMEEAFQNASTLGYFSSSQALADYAEVILYIKKSLSAESCPVVVIGGSYGGMLAAWFRLKYPHIALGALASSAPILYFEDITPQNGYYSIVTKDFRETSENCYNTIRQSWSEIDKTASQPNGLSVLTKKFKTCFPLNLSSELKDYLETIYNSAAQYDRPPTFPVSAICSAIDNTSKGADLLSKVFAGLVAYKGNQSCYDTKEFKYSTETKRGWNWQRCSEMVMPIGRGSNDTMFQAAPFNLTNFKQRCKRLYGISPRSNWITTQFGGHDIELVLKRFGGNIIFSNGLRDPYSSGSVLKNISDSLVAIYTTQGSHCMDILPELPDDPKWLVMQRNQEIKIIGQWIKQYYMDRLANH</sequence>
<evidence type="ECO:0000313" key="6">
    <source>
        <dbReference type="Proteomes" id="UP000189703"/>
    </source>
</evidence>
<keyword evidence="3" id="KW-0732">Signal</keyword>
<proteinExistence type="inferred from homology"/>
<evidence type="ECO:0000256" key="3">
    <source>
        <dbReference type="ARBA" id="ARBA00022729"/>
    </source>
</evidence>
<evidence type="ECO:0000256" key="2">
    <source>
        <dbReference type="ARBA" id="ARBA00022670"/>
    </source>
</evidence>
<dbReference type="RefSeq" id="XP_010247711.1">
    <property type="nucleotide sequence ID" value="XM_010249409.1"/>
</dbReference>
<dbReference type="OMA" id="KTFEIRY"/>
<keyword evidence="2" id="KW-0645">Protease</keyword>
<evidence type="ECO:0000313" key="7">
    <source>
        <dbReference type="RefSeq" id="XP_010247711.1"/>
    </source>
</evidence>
<dbReference type="GO" id="GO:0008239">
    <property type="term" value="F:dipeptidyl-peptidase activity"/>
    <property type="evidence" value="ECO:0000318"/>
    <property type="project" value="GO_Central"/>
</dbReference>
<organism evidence="6 7">
    <name type="scientific">Nelumbo nucifera</name>
    <name type="common">Sacred lotus</name>
    <dbReference type="NCBI Taxonomy" id="4432"/>
    <lineage>
        <taxon>Eukaryota</taxon>
        <taxon>Viridiplantae</taxon>
        <taxon>Streptophyta</taxon>
        <taxon>Embryophyta</taxon>
        <taxon>Tracheophyta</taxon>
        <taxon>Spermatophyta</taxon>
        <taxon>Magnoliopsida</taxon>
        <taxon>Proteales</taxon>
        <taxon>Nelumbonaceae</taxon>
        <taxon>Nelumbo</taxon>
    </lineage>
</organism>
<dbReference type="Gene3D" id="1.20.120.980">
    <property type="entry name" value="Serine carboxypeptidase S28, SKS domain"/>
    <property type="match status" value="1"/>
</dbReference>
<dbReference type="InterPro" id="IPR008758">
    <property type="entry name" value="Peptidase_S28"/>
</dbReference>
<accession>A0A1U7Z5V4</accession>
<protein>
    <submittedName>
        <fullName evidence="7">Lysosomal Pro-X carboxypeptidase-like</fullName>
    </submittedName>
</protein>
<dbReference type="AlphaFoldDB" id="A0A1U7Z5V4"/>
<keyword evidence="5" id="KW-0325">Glycoprotein</keyword>
<evidence type="ECO:0000256" key="4">
    <source>
        <dbReference type="ARBA" id="ARBA00022801"/>
    </source>
</evidence>
<dbReference type="InterPro" id="IPR029058">
    <property type="entry name" value="AB_hydrolase_fold"/>
</dbReference>
<dbReference type="eggNOG" id="KOG2183">
    <property type="taxonomic scope" value="Eukaryota"/>
</dbReference>
<comment type="similarity">
    <text evidence="1">Belongs to the peptidase S28 family.</text>
</comment>
<gene>
    <name evidence="7" type="primary">LOC104590682</name>
</gene>
<dbReference type="PANTHER" id="PTHR11010">
    <property type="entry name" value="PROTEASE S28 PRO-X CARBOXYPEPTIDASE-RELATED"/>
    <property type="match status" value="1"/>
</dbReference>
<dbReference type="KEGG" id="nnu:104590682"/>
<dbReference type="InterPro" id="IPR042269">
    <property type="entry name" value="Ser_carbopepase_S28_SKS"/>
</dbReference>
<dbReference type="Gene3D" id="3.40.50.1820">
    <property type="entry name" value="alpha/beta hydrolase"/>
    <property type="match status" value="1"/>
</dbReference>
<dbReference type="GO" id="GO:0070008">
    <property type="term" value="F:serine-type exopeptidase activity"/>
    <property type="evidence" value="ECO:0007669"/>
    <property type="project" value="InterPro"/>
</dbReference>
<evidence type="ECO:0000256" key="5">
    <source>
        <dbReference type="ARBA" id="ARBA00023180"/>
    </source>
</evidence>
<dbReference type="PANTHER" id="PTHR11010:SF110">
    <property type="entry name" value="PROLYLCARBOXYPEPTIDASE-LIKE PROTEIN-RELATED"/>
    <property type="match status" value="1"/>
</dbReference>
<dbReference type="GeneID" id="104590682"/>
<dbReference type="OrthoDB" id="2130629at2759"/>